<dbReference type="GO" id="GO:0000786">
    <property type="term" value="C:nucleosome"/>
    <property type="evidence" value="ECO:0007669"/>
    <property type="project" value="UniProtKB-KW"/>
</dbReference>
<keyword evidence="8" id="KW-0544">Nucleosome core</keyword>
<evidence type="ECO:0000256" key="5">
    <source>
        <dbReference type="ARBA" id="ARBA00022454"/>
    </source>
</evidence>
<comment type="subcellular location">
    <subcellularLocation>
        <location evidence="3">Chromosome</location>
    </subcellularLocation>
    <subcellularLocation>
        <location evidence="2">Nucleus</location>
    </subcellularLocation>
</comment>
<evidence type="ECO:0000256" key="7">
    <source>
        <dbReference type="ARBA" id="ARBA00023242"/>
    </source>
</evidence>
<dbReference type="PRINTS" id="PR00623">
    <property type="entry name" value="HISTONEH4"/>
</dbReference>
<accession>A0A1S8WZA3</accession>
<dbReference type="InterPro" id="IPR001951">
    <property type="entry name" value="Histone_H4"/>
</dbReference>
<proteinExistence type="inferred from homology"/>
<sequence length="129" mass="14729">MSGRGKGNKRLGKEGAKRRYEVLQDDIQGITKPAVHRLAHRGSVKLISCLIYKKTCRCSLRTSSVRLTTRQHMCEDMLRPLCLHVTLRFVGHHMNIVDSFTQFHSQTYCASYQHSNKSSALMQSQSGRH</sequence>
<gene>
    <name evidence="9" type="ORF">X801_04343</name>
</gene>
<protein>
    <recommendedName>
        <fullName evidence="11">Histone H4</fullName>
    </recommendedName>
</protein>
<dbReference type="Gene3D" id="1.10.20.10">
    <property type="entry name" value="Histone, subunit A"/>
    <property type="match status" value="1"/>
</dbReference>
<dbReference type="GO" id="GO:0003677">
    <property type="term" value="F:DNA binding"/>
    <property type="evidence" value="ECO:0007669"/>
    <property type="project" value="UniProtKB-KW"/>
</dbReference>
<dbReference type="InterPro" id="IPR009072">
    <property type="entry name" value="Histone-fold"/>
</dbReference>
<dbReference type="PANTHER" id="PTHR10484">
    <property type="entry name" value="HISTONE H4"/>
    <property type="match status" value="1"/>
</dbReference>
<dbReference type="GO" id="GO:0030527">
    <property type="term" value="F:structural constituent of chromatin"/>
    <property type="evidence" value="ECO:0007669"/>
    <property type="project" value="InterPro"/>
</dbReference>
<evidence type="ECO:0000256" key="4">
    <source>
        <dbReference type="ARBA" id="ARBA00006564"/>
    </source>
</evidence>
<evidence type="ECO:0000256" key="3">
    <source>
        <dbReference type="ARBA" id="ARBA00004286"/>
    </source>
</evidence>
<keyword evidence="7" id="KW-0539">Nucleus</keyword>
<comment type="function">
    <text evidence="1">Core component of nucleosome. Nucleosomes wrap and compact DNA into chromatin, limiting DNA accessibility to the cellular machineries which require DNA as a template. Histones thereby play a central role in transcription regulation, DNA repair, DNA replication and chromosomal stability. DNA accessibility is regulated via a complex set of post-translational modifications of histones, also called histone code, and nucleosome remodeling.</text>
</comment>
<evidence type="ECO:0000256" key="2">
    <source>
        <dbReference type="ARBA" id="ARBA00004123"/>
    </source>
</evidence>
<evidence type="ECO:0008006" key="11">
    <source>
        <dbReference type="Google" id="ProtNLM"/>
    </source>
</evidence>
<name>A0A1S8WZA3_OPIVI</name>
<keyword evidence="5" id="KW-0158">Chromosome</keyword>
<dbReference type="Proteomes" id="UP000243686">
    <property type="component" value="Unassembled WGS sequence"/>
</dbReference>
<comment type="similarity">
    <text evidence="4">Belongs to the histone H4 family.</text>
</comment>
<evidence type="ECO:0000256" key="1">
    <source>
        <dbReference type="ARBA" id="ARBA00002001"/>
    </source>
</evidence>
<evidence type="ECO:0000313" key="10">
    <source>
        <dbReference type="Proteomes" id="UP000243686"/>
    </source>
</evidence>
<keyword evidence="10" id="KW-1185">Reference proteome</keyword>
<organism evidence="9 10">
    <name type="scientific">Opisthorchis viverrini</name>
    <name type="common">Southeast Asian liver fluke</name>
    <dbReference type="NCBI Taxonomy" id="6198"/>
    <lineage>
        <taxon>Eukaryota</taxon>
        <taxon>Metazoa</taxon>
        <taxon>Spiralia</taxon>
        <taxon>Lophotrochozoa</taxon>
        <taxon>Platyhelminthes</taxon>
        <taxon>Trematoda</taxon>
        <taxon>Digenea</taxon>
        <taxon>Opisthorchiida</taxon>
        <taxon>Opisthorchiata</taxon>
        <taxon>Opisthorchiidae</taxon>
        <taxon>Opisthorchis</taxon>
    </lineage>
</organism>
<dbReference type="EMBL" id="KV893055">
    <property type="protein sequence ID" value="OON19784.1"/>
    <property type="molecule type" value="Genomic_DNA"/>
</dbReference>
<reference evidence="9 10" key="1">
    <citation type="submission" date="2015-03" db="EMBL/GenBank/DDBJ databases">
        <title>Draft genome of the nematode, Opisthorchis viverrini.</title>
        <authorList>
            <person name="Mitreva M."/>
        </authorList>
    </citation>
    <scope>NUCLEOTIDE SEQUENCE [LARGE SCALE GENOMIC DNA]</scope>
    <source>
        <strain evidence="9">Khon Kaen</strain>
    </source>
</reference>
<evidence type="ECO:0000256" key="6">
    <source>
        <dbReference type="ARBA" id="ARBA00023125"/>
    </source>
</evidence>
<keyword evidence="6" id="KW-0238">DNA-binding</keyword>
<evidence type="ECO:0000313" key="9">
    <source>
        <dbReference type="EMBL" id="OON19784.1"/>
    </source>
</evidence>
<evidence type="ECO:0000256" key="8">
    <source>
        <dbReference type="ARBA" id="ARBA00023269"/>
    </source>
</evidence>
<dbReference type="GO" id="GO:0005634">
    <property type="term" value="C:nucleus"/>
    <property type="evidence" value="ECO:0007669"/>
    <property type="project" value="UniProtKB-SubCell"/>
</dbReference>
<dbReference type="GO" id="GO:0046982">
    <property type="term" value="F:protein heterodimerization activity"/>
    <property type="evidence" value="ECO:0007669"/>
    <property type="project" value="InterPro"/>
</dbReference>
<dbReference type="AlphaFoldDB" id="A0A1S8WZA3"/>